<evidence type="ECO:0000256" key="1">
    <source>
        <dbReference type="ARBA" id="ARBA00008668"/>
    </source>
</evidence>
<feature type="signal peptide" evidence="3">
    <location>
        <begin position="1"/>
        <end position="19"/>
    </location>
</feature>
<feature type="chain" id="PRO_5003216695" evidence="3">
    <location>
        <begin position="20"/>
        <end position="258"/>
    </location>
</feature>
<evidence type="ECO:0000256" key="2">
    <source>
        <dbReference type="ARBA" id="ARBA00022801"/>
    </source>
</evidence>
<keyword evidence="3" id="KW-0732">Signal</keyword>
<dbReference type="SUPFAM" id="SSF52266">
    <property type="entry name" value="SGNH hydrolase"/>
    <property type="match status" value="1"/>
</dbReference>
<evidence type="ECO:0000256" key="3">
    <source>
        <dbReference type="SAM" id="SignalP"/>
    </source>
</evidence>
<comment type="similarity">
    <text evidence="1">Belongs to the 'GDSL' lipolytic enzyme family.</text>
</comment>
<dbReference type="EMBL" id="HQ174768">
    <property type="protein sequence ID" value="ADV30327.1"/>
    <property type="molecule type" value="mRNA"/>
</dbReference>
<sequence length="258" mass="26948">MRLPVSLVITALFSYTVNSQTVYMAGDSTMARGGGGSAAPGTDGWGQYLGQYLSIPVVNDAIAGRSARSYTDEGRFDTLINTVKSGDFVVIEFGHNDGLSGAVDNGREDAFGDGYDTTSTVTNAAGQQIVVHTFPYYIQNAVTALQAKGAIPIVSSQTPDNIWVNGEIGAGPRFVGYAQTAASRTGAAYIDHYAYVAEAYDALGQTAVTAFYPVDHTHTSVAGANVVAQAFVRGLLCGNSALKPKVNSAGQNVPNQCL</sequence>
<organism evidence="4">
    <name type="scientific">Leucoagaricus gongylophorus</name>
    <name type="common">Leaf-cutting ant fungus</name>
    <name type="synonym">Rozites gongylophorus</name>
    <dbReference type="NCBI Taxonomy" id="79220"/>
    <lineage>
        <taxon>Eukaryota</taxon>
        <taxon>Fungi</taxon>
        <taxon>Dikarya</taxon>
        <taxon>Basidiomycota</taxon>
        <taxon>Agaricomycotina</taxon>
        <taxon>Agaricomycetes</taxon>
        <taxon>Agaricomycetidae</taxon>
        <taxon>Agaricales</taxon>
        <taxon>Agaricineae</taxon>
        <taxon>Agaricaceae</taxon>
        <taxon>Leucoagaricus</taxon>
    </lineage>
</organism>
<evidence type="ECO:0000313" key="4">
    <source>
        <dbReference type="EMBL" id="ADV30327.1"/>
    </source>
</evidence>
<dbReference type="InterPro" id="IPR001087">
    <property type="entry name" value="GDSL"/>
</dbReference>
<dbReference type="PANTHER" id="PTHR43695:SF1">
    <property type="entry name" value="RHAMNOGALACTURONAN ACETYLESTERASE"/>
    <property type="match status" value="1"/>
</dbReference>
<dbReference type="InterPro" id="IPR037459">
    <property type="entry name" value="RhgT-like"/>
</dbReference>
<dbReference type="GO" id="GO:0016788">
    <property type="term" value="F:hydrolase activity, acting on ester bonds"/>
    <property type="evidence" value="ECO:0007669"/>
    <property type="project" value="InterPro"/>
</dbReference>
<keyword evidence="2" id="KW-0378">Hydrolase</keyword>
<proteinExistence type="evidence at transcript level"/>
<name>E7D8Q7_LEUGO</name>
<accession>E7D8Q7</accession>
<dbReference type="PANTHER" id="PTHR43695">
    <property type="entry name" value="PUTATIVE (AFU_ORTHOLOGUE AFUA_2G17250)-RELATED"/>
    <property type="match status" value="1"/>
</dbReference>
<dbReference type="Gene3D" id="3.40.50.1110">
    <property type="entry name" value="SGNH hydrolase"/>
    <property type="match status" value="1"/>
</dbReference>
<reference evidence="4" key="2">
    <citation type="submission" date="2010-08" db="EMBL/GenBank/DDBJ databases">
        <authorList>
            <person name="Schioett M."/>
        </authorList>
    </citation>
    <scope>NUCLEOTIDE SEQUENCE</scope>
    <source>
        <strain evidence="4">Ae282</strain>
    </source>
</reference>
<reference evidence="4" key="1">
    <citation type="journal article" date="2010" name="BMC Biol.">
        <title>Leaf-cutting ant fungi produce cell wall degrading pectinase complexes reminiscent of phytopathogenic fungi.</title>
        <authorList>
            <person name="Schiott M."/>
            <person name="Rogowska-Wrzesinska A."/>
            <person name="Roepstorff P."/>
            <person name="Boomsma J.J."/>
        </authorList>
    </citation>
    <scope>NUCLEOTIDE SEQUENCE</scope>
    <source>
        <strain evidence="4">Ae282</strain>
    </source>
</reference>
<dbReference type="InterPro" id="IPR036514">
    <property type="entry name" value="SGNH_hydro_sf"/>
</dbReference>
<protein>
    <submittedName>
        <fullName evidence="4">Rhamnogalacturonan acetylesterase</fullName>
    </submittedName>
</protein>
<dbReference type="Pfam" id="PF00657">
    <property type="entry name" value="Lipase_GDSL"/>
    <property type="match status" value="1"/>
</dbReference>
<dbReference type="AlphaFoldDB" id="E7D8Q7"/>